<dbReference type="AlphaFoldDB" id="A0A8U0KYK3"/>
<protein>
    <submittedName>
        <fullName evidence="1">Uncharacterized protein</fullName>
    </submittedName>
</protein>
<name>A0A8U0KYK3_BIFLI</name>
<proteinExistence type="predicted"/>
<accession>A0A8U0KYK3</accession>
<dbReference type="Proteomes" id="UP000494270">
    <property type="component" value="Unassembled WGS sequence"/>
</dbReference>
<reference evidence="1 2" key="1">
    <citation type="submission" date="2019-10" db="EMBL/GenBank/DDBJ databases">
        <authorList>
            <consortium name="Melissa Lawson"/>
            <person name="O'neill I."/>
        </authorList>
    </citation>
    <scope>NUCLEOTIDE SEQUENCE [LARGE SCALE GENOMIC DNA]</scope>
    <source>
        <strain evidence="1">LH_665</strain>
    </source>
</reference>
<dbReference type="EMBL" id="CABWKE010000032">
    <property type="protein sequence ID" value="VWQ28899.1"/>
    <property type="molecule type" value="Genomic_DNA"/>
</dbReference>
<sequence length="94" mass="10545">MLKLSNSFGMNMPTSTMGTNNRKKMRYVDCQLMVISRLATNSSTTSPRLPTACLHPSSLRCISPSYRSVMYDTLKVTNSADPKPKNIRDMRIGQ</sequence>
<evidence type="ECO:0000313" key="2">
    <source>
        <dbReference type="Proteomes" id="UP000494270"/>
    </source>
</evidence>
<comment type="caution">
    <text evidence="1">The sequence shown here is derived from an EMBL/GenBank/DDBJ whole genome shotgun (WGS) entry which is preliminary data.</text>
</comment>
<gene>
    <name evidence="1" type="ORF">BIFLH665_02013</name>
</gene>
<evidence type="ECO:0000313" key="1">
    <source>
        <dbReference type="EMBL" id="VWQ28899.1"/>
    </source>
</evidence>
<organism evidence="1 2">
    <name type="scientific">Bifidobacterium longum subsp. infantis</name>
    <dbReference type="NCBI Taxonomy" id="1682"/>
    <lineage>
        <taxon>Bacteria</taxon>
        <taxon>Bacillati</taxon>
        <taxon>Actinomycetota</taxon>
        <taxon>Actinomycetes</taxon>
        <taxon>Bifidobacteriales</taxon>
        <taxon>Bifidobacteriaceae</taxon>
        <taxon>Bifidobacterium</taxon>
    </lineage>
</organism>